<dbReference type="EMBL" id="SWLB01000002">
    <property type="protein sequence ID" value="KAF3341182.1"/>
    <property type="molecule type" value="Genomic_DNA"/>
</dbReference>
<gene>
    <name evidence="9" type="ORF">FCM35_KLT10026</name>
</gene>
<keyword evidence="10" id="KW-1185">Reference proteome</keyword>
<evidence type="ECO:0000256" key="4">
    <source>
        <dbReference type="ARBA" id="ARBA00022676"/>
    </source>
</evidence>
<dbReference type="OrthoDB" id="2018403at2759"/>
<evidence type="ECO:0000256" key="6">
    <source>
        <dbReference type="ARBA" id="ARBA00022922"/>
    </source>
</evidence>
<dbReference type="AlphaFoldDB" id="A0A833RKI3"/>
<evidence type="ECO:0000256" key="3">
    <source>
        <dbReference type="ARBA" id="ARBA00012588"/>
    </source>
</evidence>
<dbReference type="Gene3D" id="3.40.50.2000">
    <property type="entry name" value="Glycogen Phosphorylase B"/>
    <property type="match status" value="2"/>
</dbReference>
<comment type="catalytic activity">
    <reaction evidence="1">
        <text>[(1-&gt;4)-alpha-D-glucosyl](n) + ADP-alpha-D-glucose = [(1-&gt;4)-alpha-D-glucosyl](n+1) + ADP + H(+)</text>
        <dbReference type="Rhea" id="RHEA:18189"/>
        <dbReference type="Rhea" id="RHEA-COMP:9584"/>
        <dbReference type="Rhea" id="RHEA-COMP:9587"/>
        <dbReference type="ChEBI" id="CHEBI:15378"/>
        <dbReference type="ChEBI" id="CHEBI:15444"/>
        <dbReference type="ChEBI" id="CHEBI:57498"/>
        <dbReference type="ChEBI" id="CHEBI:456216"/>
        <dbReference type="EC" id="2.4.1.21"/>
    </reaction>
</comment>
<dbReference type="InterPro" id="IPR013534">
    <property type="entry name" value="Starch_synth_cat_dom"/>
</dbReference>
<proteinExistence type="predicted"/>
<keyword evidence="5" id="KW-0808">Transferase</keyword>
<dbReference type="SUPFAM" id="SSF53756">
    <property type="entry name" value="UDP-Glycosyltransferase/glycogen phosphorylase"/>
    <property type="match status" value="1"/>
</dbReference>
<dbReference type="GO" id="GO:0019252">
    <property type="term" value="P:starch biosynthetic process"/>
    <property type="evidence" value="ECO:0007669"/>
    <property type="project" value="UniProtKB-UniPathway"/>
</dbReference>
<comment type="pathway">
    <text evidence="2">Glycan biosynthesis; starch biosynthesis.</text>
</comment>
<sequence>MEALCKVSSWFPPFNSILTNSSSASSSSFHLHRAPKTFCLRIEGREKVLSEESNARTKKSDMPDSDVGKLFADAKRNIMHINKQRLLAMEEANRLKLENESLLEKLEQLETEMKTTLIELEGKNSVLASSLSLSELLLRIDSMVLSGLLSKGEASELRKKWMESKVAIHDALGDIHHKTDEQLLSELRTISEKITRIPLHIVHICTEMEPVASYGSLATYVTGLSAALQRKGNLVEVILPKYSNLNLDMIQGLSRMKAEFESYFDGQWHNNGVWFGAYKGIGIILIEPLQYSTFFSRESFYGYSDDIERFLYFSRASMDYIVKSGKQPDVLHIHNWQTAIVGPLFWDIFVHQGLGSTRILLTCQDFESQCLESPNKLGLCGLDPLELHRPDRLQDNNETNLINILKGGIVYSNRVVVMSTIHSGGSLSCGLEPTLAIHKEKLAVAPHGFDVQQWDPSRDKYLPRTYSAHDMEGKKSCKEALIRRLSLSRRVSVVVGCIFHGQSEIDVPQLKIAVQNVTRQDAQFVLMDYNSVLNSLQDELKMQGVKFMPGYDEPLAHLIIAGCDIMLCPSLDDPLFQVPLKAIKYGSAPISLSSITDHFRQSDSHDQGSTSVSRYMLSTYGQMSLSHALTEIRNDPGTWEKRMKDGMTKDFSWDAECLDGCEDCHLFSSTILEPSNLFSCYAVLAYNYI</sequence>
<evidence type="ECO:0000259" key="8">
    <source>
        <dbReference type="Pfam" id="PF08323"/>
    </source>
</evidence>
<dbReference type="PANTHER" id="PTHR46083:SF3">
    <property type="entry name" value="UDP-GLYCOSYLTRANSFERASE SUPERFAMILY PROTEIN"/>
    <property type="match status" value="1"/>
</dbReference>
<evidence type="ECO:0000256" key="5">
    <source>
        <dbReference type="ARBA" id="ARBA00022679"/>
    </source>
</evidence>
<evidence type="ECO:0000313" key="10">
    <source>
        <dbReference type="Proteomes" id="UP000623129"/>
    </source>
</evidence>
<dbReference type="GO" id="GO:0009011">
    <property type="term" value="F:alpha-1,4-glucan glucosyltransferase (ADP-glucose donor) activity"/>
    <property type="evidence" value="ECO:0007669"/>
    <property type="project" value="UniProtKB-EC"/>
</dbReference>
<dbReference type="UniPathway" id="UPA00152"/>
<evidence type="ECO:0000256" key="2">
    <source>
        <dbReference type="ARBA" id="ARBA00004727"/>
    </source>
</evidence>
<feature type="domain" description="Starch synthase catalytic" evidence="8">
    <location>
        <begin position="200"/>
        <end position="419"/>
    </location>
</feature>
<name>A0A833RKI3_9POAL</name>
<dbReference type="Pfam" id="PF08323">
    <property type="entry name" value="Glyco_transf_5"/>
    <property type="match status" value="1"/>
</dbReference>
<evidence type="ECO:0000256" key="7">
    <source>
        <dbReference type="SAM" id="Coils"/>
    </source>
</evidence>
<feature type="coiled-coil region" evidence="7">
    <location>
        <begin position="85"/>
        <end position="123"/>
    </location>
</feature>
<evidence type="ECO:0000256" key="1">
    <source>
        <dbReference type="ARBA" id="ARBA00001478"/>
    </source>
</evidence>
<dbReference type="Proteomes" id="UP000623129">
    <property type="component" value="Unassembled WGS sequence"/>
</dbReference>
<dbReference type="EC" id="2.4.1.21" evidence="3"/>
<accession>A0A833RKI3</accession>
<keyword evidence="4" id="KW-0328">Glycosyltransferase</keyword>
<protein>
    <recommendedName>
        <fullName evidence="3">starch synthase</fullName>
        <ecNumber evidence="3">2.4.1.21</ecNumber>
    </recommendedName>
</protein>
<evidence type="ECO:0000313" key="9">
    <source>
        <dbReference type="EMBL" id="KAF3341182.1"/>
    </source>
</evidence>
<keyword evidence="7" id="KW-0175">Coiled coil</keyword>
<comment type="caution">
    <text evidence="9">The sequence shown here is derived from an EMBL/GenBank/DDBJ whole genome shotgun (WGS) entry which is preliminary data.</text>
</comment>
<organism evidence="9 10">
    <name type="scientific">Carex littledalei</name>
    <dbReference type="NCBI Taxonomy" id="544730"/>
    <lineage>
        <taxon>Eukaryota</taxon>
        <taxon>Viridiplantae</taxon>
        <taxon>Streptophyta</taxon>
        <taxon>Embryophyta</taxon>
        <taxon>Tracheophyta</taxon>
        <taxon>Spermatophyta</taxon>
        <taxon>Magnoliopsida</taxon>
        <taxon>Liliopsida</taxon>
        <taxon>Poales</taxon>
        <taxon>Cyperaceae</taxon>
        <taxon>Cyperoideae</taxon>
        <taxon>Cariceae</taxon>
        <taxon>Carex</taxon>
        <taxon>Carex subgen. Euthyceras</taxon>
    </lineage>
</organism>
<reference evidence="9" key="1">
    <citation type="submission" date="2020-01" db="EMBL/GenBank/DDBJ databases">
        <title>Genome sequence of Kobresia littledalei, the first chromosome-level genome in the family Cyperaceae.</title>
        <authorList>
            <person name="Qu G."/>
        </authorList>
    </citation>
    <scope>NUCLEOTIDE SEQUENCE</scope>
    <source>
        <strain evidence="9">C.B.Clarke</strain>
        <tissue evidence="9">Leaf</tissue>
    </source>
</reference>
<keyword evidence="6" id="KW-0750">Starch biosynthesis</keyword>
<dbReference type="PANTHER" id="PTHR46083">
    <property type="match status" value="1"/>
</dbReference>